<accession>A0A2N3RCB6</accession>
<proteinExistence type="predicted"/>
<feature type="compositionally biased region" description="Polar residues" evidence="1">
    <location>
        <begin position="264"/>
        <end position="281"/>
    </location>
</feature>
<evidence type="ECO:0000313" key="4">
    <source>
        <dbReference type="Proteomes" id="UP000233731"/>
    </source>
</evidence>
<evidence type="ECO:0000313" key="3">
    <source>
        <dbReference type="EMBL" id="PKV10117.1"/>
    </source>
</evidence>
<reference evidence="3 4" key="1">
    <citation type="submission" date="2017-10" db="EMBL/GenBank/DDBJ databases">
        <title>Bifidobacterium genomics.</title>
        <authorList>
            <person name="Lugli G.A."/>
            <person name="Milani C."/>
            <person name="Mancabelli L."/>
        </authorList>
    </citation>
    <scope>NUCLEOTIDE SEQUENCE [LARGE SCALE GENOMIC DNA]</scope>
    <source>
        <strain evidence="3 4">1460B</strain>
    </source>
</reference>
<keyword evidence="2" id="KW-0812">Transmembrane</keyword>
<comment type="caution">
    <text evidence="3">The sequence shown here is derived from an EMBL/GenBank/DDBJ whole genome shotgun (WGS) entry which is preliminary data.</text>
</comment>
<evidence type="ECO:0000256" key="1">
    <source>
        <dbReference type="SAM" id="MobiDB-lite"/>
    </source>
</evidence>
<gene>
    <name evidence="3" type="ORF">CQR44_0387</name>
</gene>
<protein>
    <recommendedName>
        <fullName evidence="5">Colicin transporter</fullName>
    </recommendedName>
</protein>
<dbReference type="Proteomes" id="UP000233731">
    <property type="component" value="Unassembled WGS sequence"/>
</dbReference>
<dbReference type="AlphaFoldDB" id="A0A2N3RCB6"/>
<name>A0A2N3RCB6_9BIFI</name>
<evidence type="ECO:0000256" key="2">
    <source>
        <dbReference type="SAM" id="Phobius"/>
    </source>
</evidence>
<feature type="transmembrane region" description="Helical" evidence="2">
    <location>
        <begin position="42"/>
        <end position="63"/>
    </location>
</feature>
<feature type="region of interest" description="Disordered" evidence="1">
    <location>
        <begin position="253"/>
        <end position="332"/>
    </location>
</feature>
<dbReference type="RefSeq" id="WP_101432062.1">
    <property type="nucleotide sequence ID" value="NZ_PCHJ01000010.1"/>
</dbReference>
<feature type="compositionally biased region" description="Low complexity" evidence="1">
    <location>
        <begin position="253"/>
        <end position="263"/>
    </location>
</feature>
<evidence type="ECO:0008006" key="5">
    <source>
        <dbReference type="Google" id="ProtNLM"/>
    </source>
</evidence>
<sequence>MSNKDQQSEVDEAGKEAGLEQAPPVVVPEDGDAASGKRHPKWLVPVIVAVVAVMVVVAGLLGWRVVESRRHESALDSCNRVTKTLQEKTGSAMMASYREASRVKVDQVKNAKTVANMSRSVKTAGGLEPPSFQCKASMSADDLNAQANKAKELDGEYAAVSKSAKAVIASRDAKTLEDAKAALNAKRDEASKLLGDSDGKVADSAVRDNLQKVIDQVGQIKADTAKAYRDAVNALQSAIDQVNASMQAKSQADQLAAQQAASSNNSGRSGYTPTYRPSTNRGGSGGGYAPAPAPAAPQDGNPSAGFDWKKWLQSQKPIGNHGCNPDGSCGIG</sequence>
<organism evidence="3 4">
    <name type="scientific">Bifidobacterium asteroides</name>
    <dbReference type="NCBI Taxonomy" id="1684"/>
    <lineage>
        <taxon>Bacteria</taxon>
        <taxon>Bacillati</taxon>
        <taxon>Actinomycetota</taxon>
        <taxon>Actinomycetes</taxon>
        <taxon>Bifidobacteriales</taxon>
        <taxon>Bifidobacteriaceae</taxon>
        <taxon>Bifidobacterium</taxon>
    </lineage>
</organism>
<feature type="region of interest" description="Disordered" evidence="1">
    <location>
        <begin position="1"/>
        <end position="36"/>
    </location>
</feature>
<dbReference type="EMBL" id="PCHJ01000010">
    <property type="protein sequence ID" value="PKV10117.1"/>
    <property type="molecule type" value="Genomic_DNA"/>
</dbReference>
<keyword evidence="2" id="KW-0472">Membrane</keyword>
<keyword evidence="2" id="KW-1133">Transmembrane helix</keyword>